<dbReference type="Pfam" id="PF14111">
    <property type="entry name" value="DUF4283"/>
    <property type="match status" value="1"/>
</dbReference>
<sequence length="474" mass="52690">MRRPTRCWVVTDIGYFIHLFGACPRTEIESTGRSTINPGVLFPRLFIMVMSMLMFDGCCLDKFMCACGCVLTALCLFKRLNCAHLLYQPIPCSKFYTLSMSKSPSPCTVFNPNCPNDDGTHLQNPLPPSAHDAQPPNLVMVDGVRSDCSTQPHEPSRPTYAITVKLGLGSHGSNIQSTLDPKSGTQHDFPEHPRVLLKGDSSAPSTETPLSATSPLTSTPEDSILEFSACCLIGKIWGEAISLAAIIHRTRSEWKFTRGQIDYVELGNDWVLVRFANSTDRDLVFQQRPWYVSGLNFVLIPWVPFFDPFTTQITRVDQWLRIPRLPWEFWDATYLTDLLKNIGPVVRIDQNTLLRLKGKFARVCVNIDITKPLPGSITITRLAGCLRVPLIYEGLHEVCPLCGGESHILQSCPKLPLSQKVEVLVEKFDATGVTKAQGGSSSNPISTSTETWVTVSPKKRVKTMLPPSLKDNPI</sequence>
<dbReference type="EMBL" id="GISG01154615">
    <property type="protein sequence ID" value="MBA4648186.1"/>
    <property type="molecule type" value="Transcribed_RNA"/>
</dbReference>
<dbReference type="PANTHER" id="PTHR31286:SF180">
    <property type="entry name" value="OS10G0362600 PROTEIN"/>
    <property type="match status" value="1"/>
</dbReference>
<dbReference type="PROSITE" id="PS51257">
    <property type="entry name" value="PROKAR_LIPOPROTEIN"/>
    <property type="match status" value="1"/>
</dbReference>
<reference evidence="3" key="2">
    <citation type="submission" date="2020-07" db="EMBL/GenBank/DDBJ databases">
        <authorList>
            <person name="Vera ALvarez R."/>
            <person name="Arias-Moreno D.M."/>
            <person name="Jimenez-Jacinto V."/>
            <person name="Jimenez-Bremont J.F."/>
            <person name="Swaminathan K."/>
            <person name="Moose S.P."/>
            <person name="Guerrero-Gonzalez M.L."/>
            <person name="Marino-Ramirez L."/>
            <person name="Landsman D."/>
            <person name="Rodriguez-Kessler M."/>
            <person name="Delgado-Sanchez P."/>
        </authorList>
    </citation>
    <scope>NUCLEOTIDE SEQUENCE</scope>
    <source>
        <tissue evidence="3">Cladode</tissue>
    </source>
</reference>
<dbReference type="AlphaFoldDB" id="A0A7C9DRR9"/>
<evidence type="ECO:0000256" key="1">
    <source>
        <dbReference type="SAM" id="MobiDB-lite"/>
    </source>
</evidence>
<evidence type="ECO:0000259" key="2">
    <source>
        <dbReference type="Pfam" id="PF14111"/>
    </source>
</evidence>
<proteinExistence type="predicted"/>
<dbReference type="InterPro" id="IPR040256">
    <property type="entry name" value="At4g02000-like"/>
</dbReference>
<feature type="region of interest" description="Disordered" evidence="1">
    <location>
        <begin position="173"/>
        <end position="218"/>
    </location>
</feature>
<organism evidence="3">
    <name type="scientific">Opuntia streptacantha</name>
    <name type="common">Prickly pear cactus</name>
    <name type="synonym">Opuntia cardona</name>
    <dbReference type="NCBI Taxonomy" id="393608"/>
    <lineage>
        <taxon>Eukaryota</taxon>
        <taxon>Viridiplantae</taxon>
        <taxon>Streptophyta</taxon>
        <taxon>Embryophyta</taxon>
        <taxon>Tracheophyta</taxon>
        <taxon>Spermatophyta</taxon>
        <taxon>Magnoliopsida</taxon>
        <taxon>eudicotyledons</taxon>
        <taxon>Gunneridae</taxon>
        <taxon>Pentapetalae</taxon>
        <taxon>Caryophyllales</taxon>
        <taxon>Cactineae</taxon>
        <taxon>Cactaceae</taxon>
        <taxon>Opuntioideae</taxon>
        <taxon>Opuntia</taxon>
    </lineage>
</organism>
<feature type="compositionally biased region" description="Polar residues" evidence="1">
    <location>
        <begin position="173"/>
        <end position="186"/>
    </location>
</feature>
<feature type="domain" description="DUF4283" evidence="2">
    <location>
        <begin position="230"/>
        <end position="308"/>
    </location>
</feature>
<protein>
    <recommendedName>
        <fullName evidence="2">DUF4283 domain-containing protein</fullName>
    </recommendedName>
</protein>
<dbReference type="InterPro" id="IPR025558">
    <property type="entry name" value="DUF4283"/>
</dbReference>
<evidence type="ECO:0000313" key="3">
    <source>
        <dbReference type="EMBL" id="MBA4648186.1"/>
    </source>
</evidence>
<feature type="compositionally biased region" description="Low complexity" evidence="1">
    <location>
        <begin position="201"/>
        <end position="218"/>
    </location>
</feature>
<dbReference type="PANTHER" id="PTHR31286">
    <property type="entry name" value="GLYCINE-RICH CELL WALL STRUCTURAL PROTEIN 1.8-LIKE"/>
    <property type="match status" value="1"/>
</dbReference>
<accession>A0A7C9DRR9</accession>
<reference evidence="3" key="1">
    <citation type="journal article" date="2013" name="J. Plant Res.">
        <title>Effect of fungi and light on seed germination of three Opuntia species from semiarid lands of central Mexico.</title>
        <authorList>
            <person name="Delgado-Sanchez P."/>
            <person name="Jimenez-Bremont J.F."/>
            <person name="Guerrero-Gonzalez Mde L."/>
            <person name="Flores J."/>
        </authorList>
    </citation>
    <scope>NUCLEOTIDE SEQUENCE</scope>
    <source>
        <tissue evidence="3">Cladode</tissue>
    </source>
</reference>
<name>A0A7C9DRR9_OPUST</name>